<gene>
    <name evidence="10" type="ordered locus">HBHAL_1962</name>
</gene>
<keyword evidence="3" id="KW-1003">Cell membrane</keyword>
<reference evidence="10 11" key="1">
    <citation type="journal article" date="2013" name="Environ. Microbiol.">
        <title>Chloride and organic osmolytes: a hybrid strategy to cope with elevated salinities by the moderately halophilic, chloride-dependent bacterium Halobacillus halophilus.</title>
        <authorList>
            <person name="Saum S.H."/>
            <person name="Pfeiffer F."/>
            <person name="Palm P."/>
            <person name="Rampp M."/>
            <person name="Schuster S.C."/>
            <person name="Muller V."/>
            <person name="Oesterhelt D."/>
        </authorList>
    </citation>
    <scope>NUCLEOTIDE SEQUENCE [LARGE SCALE GENOMIC DNA]</scope>
    <source>
        <strain evidence="11">ATCC 35676 / DSM 2266 / JCM 20832 / KCTC 3685 / LMG 17431 / NBRC 102448 / NCIMB 2269</strain>
    </source>
</reference>
<evidence type="ECO:0000256" key="2">
    <source>
        <dbReference type="ARBA" id="ARBA00006683"/>
    </source>
</evidence>
<sequence length="251" mass="28403">MNIKRQKNFIDDGRSSDINLKEYFDVIKRRAWIIVVLMLLTTSAGIAYTHFNNTLLYQTSTRIILETEDEDMNTLMVMIKDPIIMDEVKKQLNLEISDEELASKITVDRLDESQVVLISVTDTNPERAANIANSTAQVYKKKIGDILSFEEVQLLSEAKLNPMPINENQSRNLVAAAVFGLIVGVGIVFLLDTLDGTIRSRHEIEEYLDIPVIGSVSTMNRRNTITNKKKKQSSNLEARGEKIDIKQNQTS</sequence>
<accession>I0JJK5</accession>
<dbReference type="KEGG" id="hhd:HBHAL_1962"/>
<comment type="subcellular location">
    <subcellularLocation>
        <location evidence="1">Cell membrane</location>
        <topology evidence="1">Multi-pass membrane protein</topology>
    </subcellularLocation>
</comment>
<dbReference type="eggNOG" id="COG3944">
    <property type="taxonomic scope" value="Bacteria"/>
</dbReference>
<dbReference type="Proteomes" id="UP000007397">
    <property type="component" value="Chromosome"/>
</dbReference>
<name>I0JJK5_HALH3</name>
<evidence type="ECO:0000256" key="5">
    <source>
        <dbReference type="ARBA" id="ARBA00022989"/>
    </source>
</evidence>
<comment type="similarity">
    <text evidence="2">Belongs to the CpsC/CapA family.</text>
</comment>
<evidence type="ECO:0000256" key="4">
    <source>
        <dbReference type="ARBA" id="ARBA00022692"/>
    </source>
</evidence>
<organism evidence="10 11">
    <name type="scientific">Halobacillus halophilus (strain ATCC 35676 / DSM 2266 / JCM 20832 / KCTC 3685 / LMG 17431 / NBRC 102448 / NCIMB 2269)</name>
    <name type="common">Sporosarcina halophila</name>
    <dbReference type="NCBI Taxonomy" id="866895"/>
    <lineage>
        <taxon>Bacteria</taxon>
        <taxon>Bacillati</taxon>
        <taxon>Bacillota</taxon>
        <taxon>Bacilli</taxon>
        <taxon>Bacillales</taxon>
        <taxon>Bacillaceae</taxon>
        <taxon>Halobacillus</taxon>
    </lineage>
</organism>
<dbReference type="RefSeq" id="WP_014642227.1">
    <property type="nucleotide sequence ID" value="NC_017668.1"/>
</dbReference>
<dbReference type="PANTHER" id="PTHR32309">
    <property type="entry name" value="TYROSINE-PROTEIN KINASE"/>
    <property type="match status" value="1"/>
</dbReference>
<dbReference type="PANTHER" id="PTHR32309:SF31">
    <property type="entry name" value="CAPSULAR EXOPOLYSACCHARIDE FAMILY"/>
    <property type="match status" value="1"/>
</dbReference>
<dbReference type="Pfam" id="PF02706">
    <property type="entry name" value="Wzz"/>
    <property type="match status" value="1"/>
</dbReference>
<dbReference type="AlphaFoldDB" id="I0JJK5"/>
<evidence type="ECO:0000259" key="9">
    <source>
        <dbReference type="Pfam" id="PF02706"/>
    </source>
</evidence>
<dbReference type="HOGENOM" id="CLU_082668_2_1_9"/>
<evidence type="ECO:0000256" key="8">
    <source>
        <dbReference type="SAM" id="Phobius"/>
    </source>
</evidence>
<evidence type="ECO:0000313" key="11">
    <source>
        <dbReference type="Proteomes" id="UP000007397"/>
    </source>
</evidence>
<evidence type="ECO:0000256" key="1">
    <source>
        <dbReference type="ARBA" id="ARBA00004651"/>
    </source>
</evidence>
<dbReference type="InterPro" id="IPR050445">
    <property type="entry name" value="Bact_polysacc_biosynth/exp"/>
</dbReference>
<feature type="transmembrane region" description="Helical" evidence="8">
    <location>
        <begin position="31"/>
        <end position="51"/>
    </location>
</feature>
<dbReference type="InterPro" id="IPR003856">
    <property type="entry name" value="LPS_length_determ_N"/>
</dbReference>
<proteinExistence type="inferred from homology"/>
<dbReference type="STRING" id="866895.HBHAL_1962"/>
<keyword evidence="4 8" id="KW-0812">Transmembrane</keyword>
<dbReference type="PATRIC" id="fig|866895.3.peg.968"/>
<evidence type="ECO:0000256" key="6">
    <source>
        <dbReference type="ARBA" id="ARBA00023136"/>
    </source>
</evidence>
<dbReference type="GO" id="GO:0005886">
    <property type="term" value="C:plasma membrane"/>
    <property type="evidence" value="ECO:0007669"/>
    <property type="project" value="UniProtKB-SubCell"/>
</dbReference>
<feature type="domain" description="Polysaccharide chain length determinant N-terminal" evidence="9">
    <location>
        <begin position="17"/>
        <end position="87"/>
    </location>
</feature>
<keyword evidence="6 8" id="KW-0472">Membrane</keyword>
<evidence type="ECO:0000313" key="10">
    <source>
        <dbReference type="EMBL" id="CCG44323.1"/>
    </source>
</evidence>
<keyword evidence="5 8" id="KW-1133">Transmembrane helix</keyword>
<dbReference type="EMBL" id="HE717023">
    <property type="protein sequence ID" value="CCG44323.1"/>
    <property type="molecule type" value="Genomic_DNA"/>
</dbReference>
<evidence type="ECO:0000256" key="3">
    <source>
        <dbReference type="ARBA" id="ARBA00022475"/>
    </source>
</evidence>
<keyword evidence="11" id="KW-1185">Reference proteome</keyword>
<protein>
    <submittedName>
        <fullName evidence="10">Capsular polysaccharide biosynthesis protein</fullName>
    </submittedName>
</protein>
<evidence type="ECO:0000256" key="7">
    <source>
        <dbReference type="SAM" id="MobiDB-lite"/>
    </source>
</evidence>
<feature type="region of interest" description="Disordered" evidence="7">
    <location>
        <begin position="226"/>
        <end position="251"/>
    </location>
</feature>
<feature type="transmembrane region" description="Helical" evidence="8">
    <location>
        <begin position="173"/>
        <end position="191"/>
    </location>
</feature>